<dbReference type="PANTHER" id="PTHR34822:SF1">
    <property type="entry name" value="GRPB FAMILY PROTEIN"/>
    <property type="match status" value="1"/>
</dbReference>
<organism evidence="2">
    <name type="scientific">Phenylobacterium glaciei</name>
    <dbReference type="NCBI Taxonomy" id="2803784"/>
    <lineage>
        <taxon>Bacteria</taxon>
        <taxon>Pseudomonadati</taxon>
        <taxon>Pseudomonadota</taxon>
        <taxon>Alphaproteobacteria</taxon>
        <taxon>Caulobacterales</taxon>
        <taxon>Caulobacteraceae</taxon>
        <taxon>Phenylobacterium</taxon>
    </lineage>
</organism>
<name>A0A974P565_9CAUL</name>
<feature type="region of interest" description="Disordered" evidence="1">
    <location>
        <begin position="143"/>
        <end position="196"/>
    </location>
</feature>
<reference evidence="2" key="1">
    <citation type="submission" date="2021-01" db="EMBL/GenBank/DDBJ databases">
        <title>Genome sequence of Phenylobacterium sp. 20VBR1 isolated from a valley glaceir, Ny-Alesund, Svalbard.</title>
        <authorList>
            <person name="Thomas F.A."/>
            <person name="Krishnan K.P."/>
            <person name="Sinha R.K."/>
        </authorList>
    </citation>
    <scope>NUCLEOTIDE SEQUENCE</scope>
    <source>
        <strain evidence="2">20VBR1</strain>
    </source>
</reference>
<dbReference type="InterPro" id="IPR043519">
    <property type="entry name" value="NT_sf"/>
</dbReference>
<dbReference type="SUPFAM" id="SSF81301">
    <property type="entry name" value="Nucleotidyltransferase"/>
    <property type="match status" value="1"/>
</dbReference>
<dbReference type="Gene3D" id="3.30.460.10">
    <property type="entry name" value="Beta Polymerase, domain 2"/>
    <property type="match status" value="1"/>
</dbReference>
<dbReference type="EMBL" id="CP068570">
    <property type="protein sequence ID" value="QQZ50610.1"/>
    <property type="molecule type" value="Genomic_DNA"/>
</dbReference>
<evidence type="ECO:0000313" key="2">
    <source>
        <dbReference type="EMBL" id="QQZ50610.1"/>
    </source>
</evidence>
<dbReference type="Pfam" id="PF04229">
    <property type="entry name" value="GrpB"/>
    <property type="match status" value="1"/>
</dbReference>
<feature type="compositionally biased region" description="Low complexity" evidence="1">
    <location>
        <begin position="149"/>
        <end position="178"/>
    </location>
</feature>
<gene>
    <name evidence="2" type="ORF">JKL49_03665</name>
</gene>
<protein>
    <submittedName>
        <fullName evidence="2">GrpB family protein</fullName>
    </submittedName>
</protein>
<dbReference type="AlphaFoldDB" id="A0A974P565"/>
<sequence>MALTSSIQAYDPRWPGMYAEEAARLAQVFGRDVVEVHHVGSTAVPDLAAKPEIDILAVVNLVDVPEMWAKGFAELGYRRGGDLSAGHRFFKRDLNGVRTHKLHICDQGHPSIADMLKFRDHLRRTPVDRARYQALKLRLERKTPTASASIWPPRRPSSTPSWPGSSRSVGPTSVARQPAPAPPPPSSPCSPRVRAR</sequence>
<evidence type="ECO:0000256" key="1">
    <source>
        <dbReference type="SAM" id="MobiDB-lite"/>
    </source>
</evidence>
<accession>A0A974P565</accession>
<feature type="compositionally biased region" description="Pro residues" evidence="1">
    <location>
        <begin position="179"/>
        <end position="188"/>
    </location>
</feature>
<dbReference type="PANTHER" id="PTHR34822">
    <property type="entry name" value="GRPB DOMAIN PROTEIN (AFU_ORTHOLOGUE AFUA_1G01530)"/>
    <property type="match status" value="1"/>
</dbReference>
<dbReference type="InterPro" id="IPR007344">
    <property type="entry name" value="GrpB/CoaE"/>
</dbReference>
<proteinExistence type="predicted"/>